<organism evidence="2 3">
    <name type="scientific">Mizuhopecten yessoensis</name>
    <name type="common">Japanese scallop</name>
    <name type="synonym">Patinopecten yessoensis</name>
    <dbReference type="NCBI Taxonomy" id="6573"/>
    <lineage>
        <taxon>Eukaryota</taxon>
        <taxon>Metazoa</taxon>
        <taxon>Spiralia</taxon>
        <taxon>Lophotrochozoa</taxon>
        <taxon>Mollusca</taxon>
        <taxon>Bivalvia</taxon>
        <taxon>Autobranchia</taxon>
        <taxon>Pteriomorphia</taxon>
        <taxon>Pectinida</taxon>
        <taxon>Pectinoidea</taxon>
        <taxon>Pectinidae</taxon>
        <taxon>Mizuhopecten</taxon>
    </lineage>
</organism>
<gene>
    <name evidence="2" type="ORF">KP79_PYT20451</name>
</gene>
<proteinExistence type="predicted"/>
<dbReference type="EMBL" id="NEDP02004706">
    <property type="protein sequence ID" value="OWF44655.1"/>
    <property type="molecule type" value="Genomic_DNA"/>
</dbReference>
<sequence length="549" mass="62000">MAKGQMQKEQSNGARPPDEEKDPSKTADHPGSYNDEDEAKKLSEAVGGIEPIFVPEDIKQGDKSSRLWGNSDVDCPKPEVDTKSGSRPPPKVYRSLSQNTGEDSKIFGTAHSDEGIHALHTSLNSKRYACDPSKLEFGGIRLSATASGDVPEERSGDRPAYTCTDAGGADSAISGSTEDQSYSEKGPFIVKTNDQRKDYRRKHADLRKKAKTSNKQRMIPRTESDCLSDFCFHPEQKHDWSNHGMNKKQIYNYTAPRTGHIFQRERHTNHYMECGTCCHIGDGYVLTCYHCIEESLMKYGWPNEWCLQNDLTVTFPDVSTSRPGRRTLPLQYRFEPNLHAHCKDLDFALLRLDQGNYEQTPPHFTRHTEVNGDQEHPVYIAGYQLHPKHMYGKLVVDASALKFPLQALNLQFVEGWSKQLKETFQVSIDQLYKGLSPWNATYYPITRCGHNFPVLSSLINGASGGFGLTNSTQDDQLPVVNFLFRAGYPAFYYISHFDDSSFHHQYHIRDSFPPCWTFQEGVPIGTIVEEIRKSPDTSLNAIPFLLSNV</sequence>
<comment type="caution">
    <text evidence="2">The sequence shown here is derived from an EMBL/GenBank/DDBJ whole genome shotgun (WGS) entry which is preliminary data.</text>
</comment>
<keyword evidence="3" id="KW-1185">Reference proteome</keyword>
<feature type="compositionally biased region" description="Basic and acidic residues" evidence="1">
    <location>
        <begin position="74"/>
        <end position="84"/>
    </location>
</feature>
<reference evidence="2 3" key="1">
    <citation type="journal article" date="2017" name="Nat. Ecol. Evol.">
        <title>Scallop genome provides insights into evolution of bilaterian karyotype and development.</title>
        <authorList>
            <person name="Wang S."/>
            <person name="Zhang J."/>
            <person name="Jiao W."/>
            <person name="Li J."/>
            <person name="Xun X."/>
            <person name="Sun Y."/>
            <person name="Guo X."/>
            <person name="Huan P."/>
            <person name="Dong B."/>
            <person name="Zhang L."/>
            <person name="Hu X."/>
            <person name="Sun X."/>
            <person name="Wang J."/>
            <person name="Zhao C."/>
            <person name="Wang Y."/>
            <person name="Wang D."/>
            <person name="Huang X."/>
            <person name="Wang R."/>
            <person name="Lv J."/>
            <person name="Li Y."/>
            <person name="Zhang Z."/>
            <person name="Liu B."/>
            <person name="Lu W."/>
            <person name="Hui Y."/>
            <person name="Liang J."/>
            <person name="Zhou Z."/>
            <person name="Hou R."/>
            <person name="Li X."/>
            <person name="Liu Y."/>
            <person name="Li H."/>
            <person name="Ning X."/>
            <person name="Lin Y."/>
            <person name="Zhao L."/>
            <person name="Xing Q."/>
            <person name="Dou J."/>
            <person name="Li Y."/>
            <person name="Mao J."/>
            <person name="Guo H."/>
            <person name="Dou H."/>
            <person name="Li T."/>
            <person name="Mu C."/>
            <person name="Jiang W."/>
            <person name="Fu Q."/>
            <person name="Fu X."/>
            <person name="Miao Y."/>
            <person name="Liu J."/>
            <person name="Yu Q."/>
            <person name="Li R."/>
            <person name="Liao H."/>
            <person name="Li X."/>
            <person name="Kong Y."/>
            <person name="Jiang Z."/>
            <person name="Chourrout D."/>
            <person name="Li R."/>
            <person name="Bao Z."/>
        </authorList>
    </citation>
    <scope>NUCLEOTIDE SEQUENCE [LARGE SCALE GENOMIC DNA]</scope>
    <source>
        <strain evidence="2 3">PY_sf001</strain>
    </source>
</reference>
<feature type="compositionally biased region" description="Basic and acidic residues" evidence="1">
    <location>
        <begin position="56"/>
        <end position="65"/>
    </location>
</feature>
<protein>
    <submittedName>
        <fullName evidence="2">Uncharacterized protein</fullName>
    </submittedName>
</protein>
<accession>A0A210Q7F9</accession>
<evidence type="ECO:0000313" key="2">
    <source>
        <dbReference type="EMBL" id="OWF44655.1"/>
    </source>
</evidence>
<feature type="compositionally biased region" description="Basic and acidic residues" evidence="1">
    <location>
        <begin position="16"/>
        <end position="28"/>
    </location>
</feature>
<dbReference type="InterPro" id="IPR009003">
    <property type="entry name" value="Peptidase_S1_PA"/>
</dbReference>
<dbReference type="SUPFAM" id="SSF50494">
    <property type="entry name" value="Trypsin-like serine proteases"/>
    <property type="match status" value="1"/>
</dbReference>
<feature type="region of interest" description="Disordered" evidence="1">
    <location>
        <begin position="1"/>
        <end position="109"/>
    </location>
</feature>
<evidence type="ECO:0000256" key="1">
    <source>
        <dbReference type="SAM" id="MobiDB-lite"/>
    </source>
</evidence>
<feature type="compositionally biased region" description="Basic residues" evidence="1">
    <location>
        <begin position="198"/>
        <end position="214"/>
    </location>
</feature>
<evidence type="ECO:0000313" key="3">
    <source>
        <dbReference type="Proteomes" id="UP000242188"/>
    </source>
</evidence>
<name>A0A210Q7F9_MIZYE</name>
<feature type="region of interest" description="Disordered" evidence="1">
    <location>
        <begin position="146"/>
        <end position="218"/>
    </location>
</feature>
<dbReference type="Proteomes" id="UP000242188">
    <property type="component" value="Unassembled WGS sequence"/>
</dbReference>
<dbReference type="AlphaFoldDB" id="A0A210Q7F9"/>
<dbReference type="OrthoDB" id="10025068at2759"/>